<dbReference type="EMBL" id="LT960611">
    <property type="protein sequence ID" value="SON48487.1"/>
    <property type="molecule type" value="Genomic_DNA"/>
</dbReference>
<evidence type="ECO:0000256" key="1">
    <source>
        <dbReference type="SAM" id="Phobius"/>
    </source>
</evidence>
<keyword evidence="1" id="KW-1133">Transmembrane helix</keyword>
<keyword evidence="1" id="KW-0812">Transmembrane</keyword>
<evidence type="ECO:0000313" key="3">
    <source>
        <dbReference type="Proteomes" id="UP000235828"/>
    </source>
</evidence>
<feature type="transmembrane region" description="Helical" evidence="1">
    <location>
        <begin position="21"/>
        <end position="37"/>
    </location>
</feature>
<name>A0A2N8Z9C5_9VIBR</name>
<protein>
    <submittedName>
        <fullName evidence="2">Uncharacterized protein</fullName>
    </submittedName>
</protein>
<sequence>MKISAESKRTRFKRALRKQTGLAFYLSAAITAAYISYTPSNDVVSDRNSANNQVVQKQGDETHVDFSDHKNANSLATIKTESARNSPETEAQSIRFELSKFNDFNSANTFSI</sequence>
<dbReference type="KEGG" id="vta:A0508"/>
<reference evidence="2 3" key="1">
    <citation type="submission" date="2017-10" db="EMBL/GenBank/DDBJ databases">
        <authorList>
            <person name="Banno H."/>
            <person name="Chua N.-H."/>
        </authorList>
    </citation>
    <scope>NUCLEOTIDE SEQUENCE [LARGE SCALE GENOMIC DNA]</scope>
    <source>
        <strain evidence="2">Vibrio tapetis CECT4600</strain>
    </source>
</reference>
<dbReference type="AlphaFoldDB" id="A0A2N8Z9C5"/>
<organism evidence="2 3">
    <name type="scientific">Vibrio tapetis subsp. tapetis</name>
    <dbReference type="NCBI Taxonomy" id="1671868"/>
    <lineage>
        <taxon>Bacteria</taxon>
        <taxon>Pseudomonadati</taxon>
        <taxon>Pseudomonadota</taxon>
        <taxon>Gammaproteobacteria</taxon>
        <taxon>Vibrionales</taxon>
        <taxon>Vibrionaceae</taxon>
        <taxon>Vibrio</taxon>
    </lineage>
</organism>
<evidence type="ECO:0000313" key="2">
    <source>
        <dbReference type="EMBL" id="SON48487.1"/>
    </source>
</evidence>
<keyword evidence="1" id="KW-0472">Membrane</keyword>
<keyword evidence="3" id="KW-1185">Reference proteome</keyword>
<dbReference type="RefSeq" id="WP_102521333.1">
    <property type="nucleotide sequence ID" value="NZ_LT960611.1"/>
</dbReference>
<proteinExistence type="predicted"/>
<accession>A0A2N8Z9C5</accession>
<dbReference type="Proteomes" id="UP000235828">
    <property type="component" value="Chromosome A"/>
</dbReference>
<gene>
    <name evidence="2" type="ORF">VTAP4600_A0508</name>
</gene>